<dbReference type="PANTHER" id="PTHR11461:SF211">
    <property type="entry name" value="GH10112P-RELATED"/>
    <property type="match status" value="1"/>
</dbReference>
<gene>
    <name evidence="3" type="ORF">GPUH_LOCUS19371</name>
</gene>
<reference evidence="5" key="1">
    <citation type="submission" date="2016-06" db="UniProtKB">
        <authorList>
            <consortium name="WormBaseParasite"/>
        </authorList>
    </citation>
    <scope>IDENTIFICATION</scope>
</reference>
<dbReference type="PROSITE" id="PS00284">
    <property type="entry name" value="SERPIN"/>
    <property type="match status" value="1"/>
</dbReference>
<dbReference type="InterPro" id="IPR023796">
    <property type="entry name" value="Serpin_dom"/>
</dbReference>
<evidence type="ECO:0000259" key="2">
    <source>
        <dbReference type="Pfam" id="PF00079"/>
    </source>
</evidence>
<organism evidence="5">
    <name type="scientific">Gongylonema pulchrum</name>
    <dbReference type="NCBI Taxonomy" id="637853"/>
    <lineage>
        <taxon>Eukaryota</taxon>
        <taxon>Metazoa</taxon>
        <taxon>Ecdysozoa</taxon>
        <taxon>Nematoda</taxon>
        <taxon>Chromadorea</taxon>
        <taxon>Rhabditida</taxon>
        <taxon>Spirurina</taxon>
        <taxon>Spiruromorpha</taxon>
        <taxon>Spiruroidea</taxon>
        <taxon>Gongylonematidae</taxon>
        <taxon>Gongylonema</taxon>
    </lineage>
</organism>
<dbReference type="EMBL" id="UYRT01088395">
    <property type="protein sequence ID" value="VDN33705.1"/>
    <property type="molecule type" value="Genomic_DNA"/>
</dbReference>
<dbReference type="OrthoDB" id="9518664at2759"/>
<evidence type="ECO:0000313" key="5">
    <source>
        <dbReference type="WBParaSite" id="GPUH_0001939501-mRNA-1"/>
    </source>
</evidence>
<dbReference type="GO" id="GO:0004867">
    <property type="term" value="F:serine-type endopeptidase inhibitor activity"/>
    <property type="evidence" value="ECO:0007669"/>
    <property type="project" value="InterPro"/>
</dbReference>
<dbReference type="InterPro" id="IPR023795">
    <property type="entry name" value="Serpin_CS"/>
</dbReference>
<dbReference type="GO" id="GO:0005615">
    <property type="term" value="C:extracellular space"/>
    <property type="evidence" value="ECO:0007669"/>
    <property type="project" value="InterPro"/>
</dbReference>
<dbReference type="WBParaSite" id="GPUH_0001939501-mRNA-1">
    <property type="protein sequence ID" value="GPUH_0001939501-mRNA-1"/>
    <property type="gene ID" value="GPUH_0001939501"/>
</dbReference>
<evidence type="ECO:0000313" key="4">
    <source>
        <dbReference type="Proteomes" id="UP000271098"/>
    </source>
</evidence>
<dbReference type="Gene3D" id="2.30.39.10">
    <property type="entry name" value="Alpha-1-antitrypsin, domain 1"/>
    <property type="match status" value="1"/>
</dbReference>
<evidence type="ECO:0000256" key="1">
    <source>
        <dbReference type="ARBA" id="ARBA00009500"/>
    </source>
</evidence>
<dbReference type="InterPro" id="IPR036186">
    <property type="entry name" value="Serpin_sf"/>
</dbReference>
<dbReference type="PANTHER" id="PTHR11461">
    <property type="entry name" value="SERINE PROTEASE INHIBITOR, SERPIN"/>
    <property type="match status" value="1"/>
</dbReference>
<feature type="domain" description="Serpin" evidence="2">
    <location>
        <begin position="19"/>
        <end position="73"/>
    </location>
</feature>
<sequence length="74" mass="8141">MFQVNEESTEAAAATMIGKVNEEGTEAAAATMVGMAFITSVSFKPEPKRFIADHPFLYAILLRKKTLLFTGRMI</sequence>
<comment type="similarity">
    <text evidence="1">Belongs to the serpin family.</text>
</comment>
<reference evidence="3 4" key="2">
    <citation type="submission" date="2018-11" db="EMBL/GenBank/DDBJ databases">
        <authorList>
            <consortium name="Pathogen Informatics"/>
        </authorList>
    </citation>
    <scope>NUCLEOTIDE SEQUENCE [LARGE SCALE GENOMIC DNA]</scope>
</reference>
<dbReference type="InterPro" id="IPR000215">
    <property type="entry name" value="Serpin_fam"/>
</dbReference>
<keyword evidence="4" id="KW-1185">Reference proteome</keyword>
<name>A0A183EEH9_9BILA</name>
<accession>A0A183EEH9</accession>
<evidence type="ECO:0000313" key="3">
    <source>
        <dbReference type="EMBL" id="VDN33705.1"/>
    </source>
</evidence>
<dbReference type="Proteomes" id="UP000271098">
    <property type="component" value="Unassembled WGS sequence"/>
</dbReference>
<dbReference type="AlphaFoldDB" id="A0A183EEH9"/>
<dbReference type="InterPro" id="IPR042185">
    <property type="entry name" value="Serpin_sf_2"/>
</dbReference>
<dbReference type="SUPFAM" id="SSF56574">
    <property type="entry name" value="Serpins"/>
    <property type="match status" value="1"/>
</dbReference>
<dbReference type="Pfam" id="PF00079">
    <property type="entry name" value="Serpin"/>
    <property type="match status" value="1"/>
</dbReference>
<protein>
    <submittedName>
        <fullName evidence="5">SERPIN domain-containing protein</fullName>
    </submittedName>
</protein>
<proteinExistence type="inferred from homology"/>